<evidence type="ECO:0000256" key="1">
    <source>
        <dbReference type="SAM" id="Phobius"/>
    </source>
</evidence>
<sequence length="107" mass="12564">MHSPGLAEFMHSDNLFKLTAYLKVCILSLFCSICILLDFWCSMISAVFCLAGCIYIIDYYSFQYFDNEFNFFIFFRTFTIFYNILFFLIFMTFSGVCWKSAAKGPDL</sequence>
<keyword evidence="1" id="KW-1133">Transmembrane helix</keyword>
<dbReference type="EMBL" id="JAHUZN010000010">
    <property type="protein sequence ID" value="KAG8481207.1"/>
    <property type="molecule type" value="Genomic_DNA"/>
</dbReference>
<keyword evidence="1" id="KW-0812">Transmembrane</keyword>
<proteinExistence type="predicted"/>
<feature type="transmembrane region" description="Helical" evidence="1">
    <location>
        <begin position="47"/>
        <end position="65"/>
    </location>
</feature>
<reference evidence="2 3" key="1">
    <citation type="journal article" date="2021" name="bioRxiv">
        <title>The Gossypium anomalum genome as a resource for cotton improvement and evolutionary analysis of hybrid incompatibility.</title>
        <authorList>
            <person name="Grover C.E."/>
            <person name="Yuan D."/>
            <person name="Arick M.A."/>
            <person name="Miller E.R."/>
            <person name="Hu G."/>
            <person name="Peterson D.G."/>
            <person name="Wendel J.F."/>
            <person name="Udall J.A."/>
        </authorList>
    </citation>
    <scope>NUCLEOTIDE SEQUENCE [LARGE SCALE GENOMIC DNA]</scope>
    <source>
        <strain evidence="2">JFW-Udall</strain>
        <tissue evidence="2">Leaf</tissue>
    </source>
</reference>
<dbReference type="Proteomes" id="UP000701853">
    <property type="component" value="Chromosome 10"/>
</dbReference>
<keyword evidence="3" id="KW-1185">Reference proteome</keyword>
<accession>A0A8J6CN82</accession>
<comment type="caution">
    <text evidence="2">The sequence shown here is derived from an EMBL/GenBank/DDBJ whole genome shotgun (WGS) entry which is preliminary data.</text>
</comment>
<keyword evidence="1" id="KW-0472">Membrane</keyword>
<protein>
    <submittedName>
        <fullName evidence="2">Uncharacterized protein</fullName>
    </submittedName>
</protein>
<gene>
    <name evidence="2" type="ORF">CXB51_025962</name>
</gene>
<evidence type="ECO:0000313" key="3">
    <source>
        <dbReference type="Proteomes" id="UP000701853"/>
    </source>
</evidence>
<feature type="transmembrane region" description="Helical" evidence="1">
    <location>
        <begin position="71"/>
        <end position="93"/>
    </location>
</feature>
<feature type="transmembrane region" description="Helical" evidence="1">
    <location>
        <begin position="20"/>
        <end position="40"/>
    </location>
</feature>
<evidence type="ECO:0000313" key="2">
    <source>
        <dbReference type="EMBL" id="KAG8481207.1"/>
    </source>
</evidence>
<name>A0A8J6CN82_9ROSI</name>
<organism evidence="2 3">
    <name type="scientific">Gossypium anomalum</name>
    <dbReference type="NCBI Taxonomy" id="47600"/>
    <lineage>
        <taxon>Eukaryota</taxon>
        <taxon>Viridiplantae</taxon>
        <taxon>Streptophyta</taxon>
        <taxon>Embryophyta</taxon>
        <taxon>Tracheophyta</taxon>
        <taxon>Spermatophyta</taxon>
        <taxon>Magnoliopsida</taxon>
        <taxon>eudicotyledons</taxon>
        <taxon>Gunneridae</taxon>
        <taxon>Pentapetalae</taxon>
        <taxon>rosids</taxon>
        <taxon>malvids</taxon>
        <taxon>Malvales</taxon>
        <taxon>Malvaceae</taxon>
        <taxon>Malvoideae</taxon>
        <taxon>Gossypium</taxon>
    </lineage>
</organism>
<dbReference type="AlphaFoldDB" id="A0A8J6CN82"/>